<accession>A0AAD7G4X6</accession>
<comment type="caution">
    <text evidence="1">The sequence shown here is derived from an EMBL/GenBank/DDBJ whole genome shotgun (WGS) entry which is preliminary data.</text>
</comment>
<evidence type="ECO:0008006" key="3">
    <source>
        <dbReference type="Google" id="ProtNLM"/>
    </source>
</evidence>
<dbReference type="EMBL" id="JARKIE010000208">
    <property type="protein sequence ID" value="KAJ7666540.1"/>
    <property type="molecule type" value="Genomic_DNA"/>
</dbReference>
<reference evidence="1" key="1">
    <citation type="submission" date="2023-03" db="EMBL/GenBank/DDBJ databases">
        <title>Massive genome expansion in bonnet fungi (Mycena s.s.) driven by repeated elements and novel gene families across ecological guilds.</title>
        <authorList>
            <consortium name="Lawrence Berkeley National Laboratory"/>
            <person name="Harder C.B."/>
            <person name="Miyauchi S."/>
            <person name="Viragh M."/>
            <person name="Kuo A."/>
            <person name="Thoen E."/>
            <person name="Andreopoulos B."/>
            <person name="Lu D."/>
            <person name="Skrede I."/>
            <person name="Drula E."/>
            <person name="Henrissat B."/>
            <person name="Morin E."/>
            <person name="Kohler A."/>
            <person name="Barry K."/>
            <person name="LaButti K."/>
            <person name="Morin E."/>
            <person name="Salamov A."/>
            <person name="Lipzen A."/>
            <person name="Mereny Z."/>
            <person name="Hegedus B."/>
            <person name="Baldrian P."/>
            <person name="Stursova M."/>
            <person name="Weitz H."/>
            <person name="Taylor A."/>
            <person name="Grigoriev I.V."/>
            <person name="Nagy L.G."/>
            <person name="Martin F."/>
            <person name="Kauserud H."/>
        </authorList>
    </citation>
    <scope>NUCLEOTIDE SEQUENCE</scope>
    <source>
        <strain evidence="1">CBHHK067</strain>
    </source>
</reference>
<dbReference type="AlphaFoldDB" id="A0AAD7G4X6"/>
<protein>
    <recommendedName>
        <fullName evidence="3">Berberine/berberine-like domain-containing protein</fullName>
    </recommendedName>
</protein>
<evidence type="ECO:0000313" key="1">
    <source>
        <dbReference type="EMBL" id="KAJ7666540.1"/>
    </source>
</evidence>
<sequence length="156" mass="17343">MVPDAACIYEAWTAAMDDIADVEGLQSTFVLNTIPKSAASVSKNNGVGNIWDVDDTQSLTILWQLSTNWGTAVNDLRMANWATKFLDYHHRIQGMDLASDFLYMGDAGEFQNPFLGMPLDNVQKMREIRAAYDLQGVFTHLNWGGFKLGAWADSVC</sequence>
<organism evidence="1 2">
    <name type="scientific">Mycena rosella</name>
    <name type="common">Pink bonnet</name>
    <name type="synonym">Agaricus rosellus</name>
    <dbReference type="NCBI Taxonomy" id="1033263"/>
    <lineage>
        <taxon>Eukaryota</taxon>
        <taxon>Fungi</taxon>
        <taxon>Dikarya</taxon>
        <taxon>Basidiomycota</taxon>
        <taxon>Agaricomycotina</taxon>
        <taxon>Agaricomycetes</taxon>
        <taxon>Agaricomycetidae</taxon>
        <taxon>Agaricales</taxon>
        <taxon>Marasmiineae</taxon>
        <taxon>Mycenaceae</taxon>
        <taxon>Mycena</taxon>
    </lineage>
</organism>
<evidence type="ECO:0000313" key="2">
    <source>
        <dbReference type="Proteomes" id="UP001221757"/>
    </source>
</evidence>
<name>A0AAD7G4X6_MYCRO</name>
<proteinExistence type="predicted"/>
<dbReference type="Proteomes" id="UP001221757">
    <property type="component" value="Unassembled WGS sequence"/>
</dbReference>
<keyword evidence="2" id="KW-1185">Reference proteome</keyword>
<gene>
    <name evidence="1" type="ORF">B0H17DRAFT_950881</name>
</gene>